<keyword evidence="18" id="KW-1185">Reference proteome</keyword>
<dbReference type="FunFam" id="3.30.1010.10:FF:000023">
    <property type="entry name" value="Serine/threonine-protein kinase ATM"/>
    <property type="match status" value="1"/>
</dbReference>
<feature type="coiled-coil region" evidence="14">
    <location>
        <begin position="1255"/>
        <end position="1282"/>
    </location>
</feature>
<dbReference type="EC" id="2.7.11.1" evidence="2"/>
<name>A0A6L2PXM5_COPFO</name>
<dbReference type="InterPro" id="IPR011989">
    <property type="entry name" value="ARM-like"/>
</dbReference>
<keyword evidence="10" id="KW-0131">Cell cycle</keyword>
<dbReference type="InterPro" id="IPR036940">
    <property type="entry name" value="PI3/4_kinase_cat_sf"/>
</dbReference>
<dbReference type="PROSITE" id="PS00915">
    <property type="entry name" value="PI3_4_KINASE_1"/>
    <property type="match status" value="1"/>
</dbReference>
<dbReference type="PANTHER" id="PTHR37079:SF4">
    <property type="entry name" value="SERINE_THREONINE-PROTEIN KINASE ATM"/>
    <property type="match status" value="1"/>
</dbReference>
<dbReference type="EMBL" id="BLKM01009550">
    <property type="protein sequence ID" value="GFG37289.1"/>
    <property type="molecule type" value="Genomic_DNA"/>
</dbReference>
<comment type="catalytic activity">
    <reaction evidence="12">
        <text>L-seryl-[protein] + ATP = O-phospho-L-seryl-[protein] + ADP + H(+)</text>
        <dbReference type="Rhea" id="RHEA:17989"/>
        <dbReference type="Rhea" id="RHEA-COMP:9863"/>
        <dbReference type="Rhea" id="RHEA-COMP:11604"/>
        <dbReference type="ChEBI" id="CHEBI:15378"/>
        <dbReference type="ChEBI" id="CHEBI:29999"/>
        <dbReference type="ChEBI" id="CHEBI:30616"/>
        <dbReference type="ChEBI" id="CHEBI:83421"/>
        <dbReference type="ChEBI" id="CHEBI:456216"/>
        <dbReference type="EC" id="2.7.11.1"/>
    </reaction>
</comment>
<evidence type="ECO:0000256" key="5">
    <source>
        <dbReference type="ARBA" id="ARBA00022741"/>
    </source>
</evidence>
<evidence type="ECO:0000256" key="8">
    <source>
        <dbReference type="ARBA" id="ARBA00022840"/>
    </source>
</evidence>
<dbReference type="GO" id="GO:0004674">
    <property type="term" value="F:protein serine/threonine kinase activity"/>
    <property type="evidence" value="ECO:0007669"/>
    <property type="project" value="UniProtKB-KW"/>
</dbReference>
<evidence type="ECO:0000259" key="15">
    <source>
        <dbReference type="PROSITE" id="PS50290"/>
    </source>
</evidence>
<dbReference type="Pfam" id="PF02259">
    <property type="entry name" value="FAT"/>
    <property type="match status" value="1"/>
</dbReference>
<dbReference type="InterPro" id="IPR016024">
    <property type="entry name" value="ARM-type_fold"/>
</dbReference>
<gene>
    <name evidence="17" type="ORF">Cfor_05317</name>
</gene>
<dbReference type="SUPFAM" id="SSF48371">
    <property type="entry name" value="ARM repeat"/>
    <property type="match status" value="1"/>
</dbReference>
<dbReference type="GO" id="GO:0005524">
    <property type="term" value="F:ATP binding"/>
    <property type="evidence" value="ECO:0007669"/>
    <property type="project" value="UniProtKB-KW"/>
</dbReference>
<evidence type="ECO:0000256" key="9">
    <source>
        <dbReference type="ARBA" id="ARBA00023242"/>
    </source>
</evidence>
<feature type="domain" description="FAT" evidence="16">
    <location>
        <begin position="787"/>
        <end position="1412"/>
    </location>
</feature>
<dbReference type="PROSITE" id="PS00916">
    <property type="entry name" value="PI3_4_KINASE_2"/>
    <property type="match status" value="1"/>
</dbReference>
<dbReference type="InParanoid" id="A0A6L2PXM5"/>
<evidence type="ECO:0000313" key="17">
    <source>
        <dbReference type="EMBL" id="GFG37289.1"/>
    </source>
</evidence>
<evidence type="ECO:0000256" key="1">
    <source>
        <dbReference type="ARBA" id="ARBA00004123"/>
    </source>
</evidence>
<evidence type="ECO:0000256" key="13">
    <source>
        <dbReference type="ARBA" id="ARBA00073111"/>
    </source>
</evidence>
<dbReference type="Pfam" id="PF00454">
    <property type="entry name" value="PI3_PI4_kinase"/>
    <property type="match status" value="1"/>
</dbReference>
<organism evidence="17 18">
    <name type="scientific">Coptotermes formosanus</name>
    <name type="common">Formosan subterranean termite</name>
    <dbReference type="NCBI Taxonomy" id="36987"/>
    <lineage>
        <taxon>Eukaryota</taxon>
        <taxon>Metazoa</taxon>
        <taxon>Ecdysozoa</taxon>
        <taxon>Arthropoda</taxon>
        <taxon>Hexapoda</taxon>
        <taxon>Insecta</taxon>
        <taxon>Pterygota</taxon>
        <taxon>Neoptera</taxon>
        <taxon>Polyneoptera</taxon>
        <taxon>Dictyoptera</taxon>
        <taxon>Blattodea</taxon>
        <taxon>Blattoidea</taxon>
        <taxon>Termitoidae</taxon>
        <taxon>Rhinotermitidae</taxon>
        <taxon>Coptotermes</taxon>
    </lineage>
</organism>
<dbReference type="GO" id="GO:0005634">
    <property type="term" value="C:nucleus"/>
    <property type="evidence" value="ECO:0007669"/>
    <property type="project" value="UniProtKB-SubCell"/>
</dbReference>
<dbReference type="Proteomes" id="UP000502823">
    <property type="component" value="Unassembled WGS sequence"/>
</dbReference>
<comment type="catalytic activity">
    <reaction evidence="11">
        <text>L-threonyl-[protein] + ATP = O-phospho-L-threonyl-[protein] + ADP + H(+)</text>
        <dbReference type="Rhea" id="RHEA:46608"/>
        <dbReference type="Rhea" id="RHEA-COMP:11060"/>
        <dbReference type="Rhea" id="RHEA-COMP:11605"/>
        <dbReference type="ChEBI" id="CHEBI:15378"/>
        <dbReference type="ChEBI" id="CHEBI:30013"/>
        <dbReference type="ChEBI" id="CHEBI:30616"/>
        <dbReference type="ChEBI" id="CHEBI:61977"/>
        <dbReference type="ChEBI" id="CHEBI:456216"/>
        <dbReference type="EC" id="2.7.11.1"/>
    </reaction>
</comment>
<dbReference type="InterPro" id="IPR014009">
    <property type="entry name" value="PIK_FAT"/>
</dbReference>
<evidence type="ECO:0000313" key="18">
    <source>
        <dbReference type="Proteomes" id="UP000502823"/>
    </source>
</evidence>
<dbReference type="PANTHER" id="PTHR37079">
    <property type="entry name" value="SERINE/THREONINE-PROTEIN KINASE ATM"/>
    <property type="match status" value="1"/>
</dbReference>
<dbReference type="GO" id="GO:0006281">
    <property type="term" value="P:DNA repair"/>
    <property type="evidence" value="ECO:0007669"/>
    <property type="project" value="InterPro"/>
</dbReference>
<proteinExistence type="predicted"/>
<dbReference type="InterPro" id="IPR003151">
    <property type="entry name" value="PIK-rel_kinase_FAT"/>
</dbReference>
<keyword evidence="14" id="KW-0175">Coiled coil</keyword>
<dbReference type="InterPro" id="IPR018936">
    <property type="entry name" value="PI3/4_kinase_CS"/>
</dbReference>
<comment type="subcellular location">
    <subcellularLocation>
        <location evidence="1">Nucleus</location>
    </subcellularLocation>
</comment>
<keyword evidence="6" id="KW-0227">DNA damage</keyword>
<dbReference type="Gene3D" id="1.25.10.10">
    <property type="entry name" value="Leucine-rich Repeat Variant"/>
    <property type="match status" value="1"/>
</dbReference>
<evidence type="ECO:0000256" key="3">
    <source>
        <dbReference type="ARBA" id="ARBA00022527"/>
    </source>
</evidence>
<dbReference type="CDD" id="cd05171">
    <property type="entry name" value="PIKKc_ATM"/>
    <property type="match status" value="1"/>
</dbReference>
<dbReference type="InterPro" id="IPR038980">
    <property type="entry name" value="ATM_plant"/>
</dbReference>
<keyword evidence="4" id="KW-0808">Transferase</keyword>
<dbReference type="Gene3D" id="1.10.1070.11">
    <property type="entry name" value="Phosphatidylinositol 3-/4-kinase, catalytic domain"/>
    <property type="match status" value="1"/>
</dbReference>
<evidence type="ECO:0000256" key="2">
    <source>
        <dbReference type="ARBA" id="ARBA00012513"/>
    </source>
</evidence>
<keyword evidence="8" id="KW-0067">ATP-binding</keyword>
<evidence type="ECO:0000259" key="16">
    <source>
        <dbReference type="PROSITE" id="PS51189"/>
    </source>
</evidence>
<feature type="domain" description="PI3K/PI4K catalytic" evidence="15">
    <location>
        <begin position="1517"/>
        <end position="1839"/>
    </location>
</feature>
<evidence type="ECO:0000256" key="12">
    <source>
        <dbReference type="ARBA" id="ARBA00048679"/>
    </source>
</evidence>
<dbReference type="OrthoDB" id="381190at2759"/>
<dbReference type="InterPro" id="IPR000403">
    <property type="entry name" value="PI3/4_kinase_cat_dom"/>
</dbReference>
<comment type="caution">
    <text evidence="17">The sequence shown here is derived from an EMBL/GenBank/DDBJ whole genome shotgun (WGS) entry which is preliminary data.</text>
</comment>
<evidence type="ECO:0000256" key="11">
    <source>
        <dbReference type="ARBA" id="ARBA00047899"/>
    </source>
</evidence>
<protein>
    <recommendedName>
        <fullName evidence="13">Serine/threonine-protein kinase ATM</fullName>
        <ecNumber evidence="2">2.7.11.1</ecNumber>
    </recommendedName>
</protein>
<keyword evidence="3" id="KW-0723">Serine/threonine-protein kinase</keyword>
<dbReference type="PROSITE" id="PS51189">
    <property type="entry name" value="FAT"/>
    <property type="match status" value="1"/>
</dbReference>
<evidence type="ECO:0000256" key="7">
    <source>
        <dbReference type="ARBA" id="ARBA00022777"/>
    </source>
</evidence>
<evidence type="ECO:0000256" key="6">
    <source>
        <dbReference type="ARBA" id="ARBA00022763"/>
    </source>
</evidence>
<dbReference type="Gene3D" id="3.30.1010.10">
    <property type="entry name" value="Phosphatidylinositol 3-kinase Catalytic Subunit, Chain A, domain 4"/>
    <property type="match status" value="1"/>
</dbReference>
<reference evidence="18" key="1">
    <citation type="submission" date="2020-01" db="EMBL/GenBank/DDBJ databases">
        <title>Draft genome sequence of the Termite Coptotermes fromosanus.</title>
        <authorList>
            <person name="Itakura S."/>
            <person name="Yosikawa Y."/>
            <person name="Umezawa K."/>
        </authorList>
    </citation>
    <scope>NUCLEOTIDE SEQUENCE [LARGE SCALE GENOMIC DNA]</scope>
</reference>
<dbReference type="SMART" id="SM00146">
    <property type="entry name" value="PI3Kc"/>
    <property type="match status" value="1"/>
</dbReference>
<evidence type="ECO:0000256" key="10">
    <source>
        <dbReference type="ARBA" id="ARBA00023306"/>
    </source>
</evidence>
<accession>A0A6L2PXM5</accession>
<keyword evidence="7" id="KW-0418">Kinase</keyword>
<dbReference type="PROSITE" id="PS50290">
    <property type="entry name" value="PI3_4_KINASE_3"/>
    <property type="match status" value="1"/>
</dbReference>
<keyword evidence="9" id="KW-0539">Nucleus</keyword>
<sequence length="1891" mass="215029">MEEKVDESANRTASALHCFAALIVVSPLCRKKALFAVLQLVKEKNLNTELVYKVLALVGKSLKLPNITKLMESNLNYILVHWMQQHYALQDFPWTLLECMSDTEFLTRYQEVIVPILLQREDAESLELVSHKTGKPIQDLVETCFARIAACMMTCLAAVQSDHLKNEEVQKAERLRTRMREILSEDTVTYLLNDQLDRVIVNIMRLLFDPEHFDELCGVSRETLCDPDSPYFRICTVLKSLTSLQHNPGQQGLPLVVYLSNKRPDCMQKILLSLAVDIHQAPTLGDKLKSFHDYAAFAHILVTEPSVSEVGLGAMTAFIIRDVSHTLIHLMKQSYQKEEFPLAVAACHFYKLFCSKCFPLYASVVEEFLMVIVSTVVPLAKLDGDLGTESRALLRFLVVENSEHLLSAIEMLDPFPTDMIFKDMGDVYTRIVKVKRKDNLEESIRHFLNAGNTNLGCRAEGLKYLRTQLSEKKQELSVLYKELNDTRGFSEDCAKSLLHQLICMLVELTSVPDSNIRLEASRCLGELGPADLTTMILKPEKNQELQGNEFQNNPILMFTFHVVRAAVNCLVDESISVVEAASAALYKILASREGQQVIGSNGVDVRFIVPFKAVRNSEQYSSVTVNEEIFRETVDVEGLWCPVEECSHEKWVTSLVCTILKTFPQENCFISQLVPVCSAKVSFAEQILPLLVCLVLSTGSEVCKAIMNKSICYFFRNHFETCLQLDKERSTSPLPVLRHCKEQVCFNKASVQCMLNIVHYVRLQKHLKPKGRNEDTSAQYLELNYLHVAQAAQFCSAYFTSILYAELWCDGNRESLDIDCLGGQSLPILEYICERNAQNGMALQNILKEAYKKIGDNDAVYGCVAPHVLDPQTRICHYELTGNWQNLLHSYDLELSNGNEDATGGLLFALKRLGLYHIQNSYLMGGMRSEYEDYQYECGWRLGQWNLLSTENSKKLHYDKTDNSNGLQSLIAKGEYEKYHYLSLKAVHDLDFTTAERAVATARKCVIDSLVHGSLECSKNLYLALSQLQTLQEIEDFIAAWQSGEADNMEAAVDKWKQQCCLTLNEFQYMEPILVQRAVLLRNAALVEKNDDMKQQLVKHLAEIQLSTAELARTEGWHHVGVRCLQMLSQVGRLSSLVEGQSKLEEAQLLWGRGNREVARRILRSLLGELSLIGNESHEMRLLYSSALTLYGNWMAETRSENSQMIVERYFSKAVDILEGMQYSEENQLETYSSLARFVDAEYQQLLGILKSSAFESKQQFMTKATEEAEKLQQQKNLSKDETRKLQMCQKMSSIDKAEMKNRENEKNMYLKLAMKYYLLSLEHGVQHSLQVFRLTSLWLENTTHEEVCEVLGQHLHRIPSYKFLPVLPQLAPRISNNMSDPFIRKLRALLVRCAVEHPHHTLPVILALANSCRDQEFTDGTQNKRKSELRVVGAQHIIQTLKTHKKVKDILTQLEVVATALISLAYHEVQGKSALYPIQNSLLRQLSGKELVLVPTLTMPVKCNCQYDNVVGIHKYVDRFCLVGGVNAPKKVGCVGTDGIERPQLVKGKDDLRQDAVMQQVFTMLNTLLKNSKETQNRKLLIRTYKVVPLSQRSGVLEWCQNTEPMATYLIGHNGTNGAHCRYYPQDYTPQKCRKLMMDVAGKSNDLKLQTYINICKSFHPVFRYFFLENFPTPGVWFERRLAYIHSVATSSMIGYILGLGDRHTVNILVDKSTAEVIHIDFGIAFEQGHILPTPETVPFRLSRDVEDGMGVSGIEGVFRRCCEKTMSVLRQNQETILTILEVLLYDPLYAWTISPSKAYNIQGRTHKTDINYSDPEDNMYLPTSAIDWMETSVRENTSSADVLEADKKAYCAEADIVHNLISVICRNVLSWVQINRFLLVMEQKMPSKL</sequence>
<dbReference type="InterPro" id="IPR011009">
    <property type="entry name" value="Kinase-like_dom_sf"/>
</dbReference>
<evidence type="ECO:0000256" key="14">
    <source>
        <dbReference type="SAM" id="Coils"/>
    </source>
</evidence>
<evidence type="ECO:0000256" key="4">
    <source>
        <dbReference type="ARBA" id="ARBA00022679"/>
    </source>
</evidence>
<keyword evidence="5" id="KW-0547">Nucleotide-binding</keyword>
<dbReference type="InterPro" id="IPR044107">
    <property type="entry name" value="PIKKc_ATM"/>
</dbReference>
<dbReference type="SUPFAM" id="SSF56112">
    <property type="entry name" value="Protein kinase-like (PK-like)"/>
    <property type="match status" value="1"/>
</dbReference>